<sequence length="182" mass="20073">MVMSELKLALEVPRWAWQCYIEHLGLVLGLSSVASIQRLVVVNWTAQIPHGVALASEVVVLAARVTLVVAIWRIAMRGQALRLSAGRAFARNHWRSLLWQGAFPGAAYLAFQILAEDALAKLLPESARQTFLAILLFLKNPTIIALTFLWWIGVLRQAFRPNVPRPAAGVQQPSSALCRSDG</sequence>
<dbReference type="eggNOG" id="ENOG5033EAU">
    <property type="taxonomic scope" value="Bacteria"/>
</dbReference>
<dbReference type="KEGG" id="amd:AMED_1415"/>
<protein>
    <recommendedName>
        <fullName evidence="4">Transmembrane protein</fullName>
    </recommendedName>
</protein>
<evidence type="ECO:0000256" key="1">
    <source>
        <dbReference type="SAM" id="Phobius"/>
    </source>
</evidence>
<evidence type="ECO:0008006" key="4">
    <source>
        <dbReference type="Google" id="ProtNLM"/>
    </source>
</evidence>
<evidence type="ECO:0000313" key="2">
    <source>
        <dbReference type="EMBL" id="ADJ43229.1"/>
    </source>
</evidence>
<organism evidence="2 3">
    <name type="scientific">Amycolatopsis mediterranei (strain U-32)</name>
    <dbReference type="NCBI Taxonomy" id="749927"/>
    <lineage>
        <taxon>Bacteria</taxon>
        <taxon>Bacillati</taxon>
        <taxon>Actinomycetota</taxon>
        <taxon>Actinomycetes</taxon>
        <taxon>Pseudonocardiales</taxon>
        <taxon>Pseudonocardiaceae</taxon>
        <taxon>Amycolatopsis</taxon>
    </lineage>
</organism>
<name>A0A0H3CZ62_AMYMU</name>
<evidence type="ECO:0000313" key="3">
    <source>
        <dbReference type="Proteomes" id="UP000000328"/>
    </source>
</evidence>
<proteinExistence type="predicted"/>
<dbReference type="OrthoDB" id="3385690at2"/>
<keyword evidence="1" id="KW-1133">Transmembrane helix</keyword>
<reference evidence="2 3" key="1">
    <citation type="journal article" date="2010" name="Cell Res.">
        <title>Complete genome sequence of the rifamycin SV-producing Amycolatopsis mediterranei U32 revealed its genetic characteristics in phylogeny and metabolism.</title>
        <authorList>
            <person name="Zhao W."/>
            <person name="Zhong Y."/>
            <person name="Yuan H."/>
            <person name="Wang J."/>
            <person name="Zheng H."/>
            <person name="Wang Y."/>
            <person name="Cen X."/>
            <person name="Xu F."/>
            <person name="Bai J."/>
            <person name="Han X."/>
            <person name="Lu G."/>
            <person name="Zhu Y."/>
            <person name="Shao Z."/>
            <person name="Yan H."/>
            <person name="Li C."/>
            <person name="Peng N."/>
            <person name="Zhang Z."/>
            <person name="Zhang Y."/>
            <person name="Lin W."/>
            <person name="Fan Y."/>
            <person name="Qin Z."/>
            <person name="Hu Y."/>
            <person name="Zhu B."/>
            <person name="Wang S."/>
            <person name="Ding X."/>
            <person name="Zhao G.P."/>
        </authorList>
    </citation>
    <scope>NUCLEOTIDE SEQUENCE [LARGE SCALE GENOMIC DNA]</scope>
    <source>
        <strain evidence="3">U-32</strain>
    </source>
</reference>
<dbReference type="HOGENOM" id="CLU_1488031_0_0_11"/>
<dbReference type="EMBL" id="CP002000">
    <property type="protein sequence ID" value="ADJ43229.1"/>
    <property type="molecule type" value="Genomic_DNA"/>
</dbReference>
<dbReference type="PATRIC" id="fig|749927.5.peg.1458"/>
<dbReference type="Proteomes" id="UP000000328">
    <property type="component" value="Chromosome"/>
</dbReference>
<gene>
    <name evidence="2" type="ordered locus">AMED_1415</name>
</gene>
<accession>A0A0H3CZ62</accession>
<dbReference type="AlphaFoldDB" id="A0A0H3CZ62"/>
<feature type="transmembrane region" description="Helical" evidence="1">
    <location>
        <begin position="52"/>
        <end position="75"/>
    </location>
</feature>
<feature type="transmembrane region" description="Helical" evidence="1">
    <location>
        <begin position="96"/>
        <end position="115"/>
    </location>
</feature>
<keyword evidence="1" id="KW-0812">Transmembrane</keyword>
<feature type="transmembrane region" description="Helical" evidence="1">
    <location>
        <begin position="130"/>
        <end position="152"/>
    </location>
</feature>
<keyword evidence="1" id="KW-0472">Membrane</keyword>